<dbReference type="InterPro" id="IPR048395">
    <property type="entry name" value="Glyco_hydro_31_C"/>
</dbReference>
<evidence type="ECO:0000256" key="1">
    <source>
        <dbReference type="ARBA" id="ARBA00007806"/>
    </source>
</evidence>
<evidence type="ECO:0000313" key="6">
    <source>
        <dbReference type="EMBL" id="QGS51481.1"/>
    </source>
</evidence>
<comment type="similarity">
    <text evidence="1 2">Belongs to the glycosyl hydrolase 31 family.</text>
</comment>
<dbReference type="InterPro" id="IPR025887">
    <property type="entry name" value="Glyco_hydro_31_N_dom"/>
</dbReference>
<organism evidence="6 7">
    <name type="scientific">Spiroplasma tabanidicola</name>
    <dbReference type="NCBI Taxonomy" id="324079"/>
    <lineage>
        <taxon>Bacteria</taxon>
        <taxon>Bacillati</taxon>
        <taxon>Mycoplasmatota</taxon>
        <taxon>Mollicutes</taxon>
        <taxon>Entomoplasmatales</taxon>
        <taxon>Spiroplasmataceae</taxon>
        <taxon>Spiroplasma</taxon>
    </lineage>
</organism>
<reference evidence="6 7" key="1">
    <citation type="submission" date="2019-11" db="EMBL/GenBank/DDBJ databases">
        <title>Complete genome sequence of Spiroplasma tabanidicola TAUS-1 (DSM 22603).</title>
        <authorList>
            <person name="Huang C.-T."/>
            <person name="Lin Y.-C."/>
            <person name="Kuo C.-H."/>
        </authorList>
    </citation>
    <scope>NUCLEOTIDE SEQUENCE [LARGE SCALE GENOMIC DNA]</scope>
    <source>
        <strain evidence="6 7">TAUS-1</strain>
    </source>
</reference>
<dbReference type="OrthoDB" id="176168at2"/>
<dbReference type="SUPFAM" id="SSF51445">
    <property type="entry name" value="(Trans)glycosidases"/>
    <property type="match status" value="1"/>
</dbReference>
<sequence length="752" mass="87659">MSLKDNINKEMFRYSYIEKENIFTVNANYAIALRVSDIWEEGLNLILEVTFNNFQKAYLSFGEFENSIINIKFWQKQLNKNRYNEQFKKHLKQEKLNYKNNSENIEITLKNKERLVIEKKQFRILLIDVNGKIKTQTSVRPGWDNLEGFCSPGLGYKIKEKVQLPFLTLQLASEELLYGLGEKFNNFVKNGTQSVIYNLDNQAVSNGDLGYGGVPLVYSNQNWAMLVNTGYKTEWEVGSPITESLSVLSYEECFDILLFTSDSIKNLVSLYTEFTGRITGVPDEAYGIWLNRLYYHNKNELFTEINNAEKFNYPVDVFTLDPKWIKNRYTKTCNFEFNEEQFGNLKELLDEVHKKNAKMCFWINPYIQIDNSSTWKEIEANKFYTKRVDGGVAHIWSGLCNYQENATAIDLTNPDAVVYWKNKIKDLLISGLDFIKTDYGDSIDEKALMYNGELGKNFRNAYIELYLRYAYEATQEVHGKDKGFVLSRPGYIGTNKYVGKWAGDSASSFNELKMQMWSGLSNSLCGTVMWGTDIGGFLDINVKEKDLYARWSQFGLLTPFSRYHGVGAREPWYFGEKDLEISRNYAILKRRLLPYYKVYEKQSIEKGLPIIRPLVLEFQNDSIASKVDNQFMLGQKIMIAPILSDQKYKRQVYFPEGQWVSFFDKKQIYEGNKLYEIDCPIENTLIFVKQNSVIPLMKSGNYKFNKIESEKIVLNIYGEVNDETLEFRINNKDYKVVVKNNNIEKNDKFEIL</sequence>
<gene>
    <name evidence="6" type="primary">xylS</name>
    <name evidence="6" type="ORF">STABA_v1c01140</name>
</gene>
<proteinExistence type="inferred from homology"/>
<evidence type="ECO:0000313" key="7">
    <source>
        <dbReference type="Proteomes" id="UP000424468"/>
    </source>
</evidence>
<dbReference type="GO" id="GO:0005975">
    <property type="term" value="P:carbohydrate metabolic process"/>
    <property type="evidence" value="ECO:0007669"/>
    <property type="project" value="InterPro"/>
</dbReference>
<dbReference type="RefSeq" id="WP_156005481.1">
    <property type="nucleotide sequence ID" value="NZ_CP046276.1"/>
</dbReference>
<accession>A0A6I6C9A5</accession>
<dbReference type="Pfam" id="PF01055">
    <property type="entry name" value="Glyco_hydro_31_2nd"/>
    <property type="match status" value="1"/>
</dbReference>
<dbReference type="InterPro" id="IPR013780">
    <property type="entry name" value="Glyco_hydro_b"/>
</dbReference>
<feature type="domain" description="Glycoside hydrolase family 31 TIM barrel" evidence="3">
    <location>
        <begin position="282"/>
        <end position="596"/>
    </location>
</feature>
<dbReference type="Pfam" id="PF21365">
    <property type="entry name" value="Glyco_hydro_31_3rd"/>
    <property type="match status" value="1"/>
</dbReference>
<dbReference type="PANTHER" id="PTHR43863">
    <property type="entry name" value="HYDROLASE, PUTATIVE (AFU_ORTHOLOGUE AFUA_1G03140)-RELATED"/>
    <property type="match status" value="1"/>
</dbReference>
<dbReference type="InterPro" id="IPR051816">
    <property type="entry name" value="Glycosyl_Hydrolase_31"/>
</dbReference>
<dbReference type="GO" id="GO:0030246">
    <property type="term" value="F:carbohydrate binding"/>
    <property type="evidence" value="ECO:0007669"/>
    <property type="project" value="InterPro"/>
</dbReference>
<keyword evidence="2 6" id="KW-0378">Hydrolase</keyword>
<dbReference type="InterPro" id="IPR017853">
    <property type="entry name" value="GH"/>
</dbReference>
<keyword evidence="2" id="KW-0326">Glycosidase</keyword>
<dbReference type="KEGG" id="stab:STABA_v1c01140"/>
<dbReference type="Gene3D" id="2.60.40.1760">
    <property type="entry name" value="glycosyl hydrolase (family 31)"/>
    <property type="match status" value="1"/>
</dbReference>
<dbReference type="SUPFAM" id="SSF51011">
    <property type="entry name" value="Glycosyl hydrolase domain"/>
    <property type="match status" value="1"/>
</dbReference>
<dbReference type="Gene3D" id="2.60.40.1180">
    <property type="entry name" value="Golgi alpha-mannosidase II"/>
    <property type="match status" value="1"/>
</dbReference>
<feature type="domain" description="Glycoside hydrolase family 31 N-terminal" evidence="4">
    <location>
        <begin position="64"/>
        <end position="235"/>
    </location>
</feature>
<protein>
    <submittedName>
        <fullName evidence="6">Alpha-D-xyloside xylohydrolase</fullName>
    </submittedName>
</protein>
<dbReference type="SUPFAM" id="SSF74650">
    <property type="entry name" value="Galactose mutarotase-like"/>
    <property type="match status" value="1"/>
</dbReference>
<name>A0A6I6C9A5_9MOLU</name>
<dbReference type="PANTHER" id="PTHR43863:SF2">
    <property type="entry name" value="MALTASE-GLUCOAMYLASE"/>
    <property type="match status" value="1"/>
</dbReference>
<evidence type="ECO:0000259" key="3">
    <source>
        <dbReference type="Pfam" id="PF01055"/>
    </source>
</evidence>
<feature type="domain" description="Glycosyl hydrolase family 31 C-terminal" evidence="5">
    <location>
        <begin position="607"/>
        <end position="694"/>
    </location>
</feature>
<dbReference type="InterPro" id="IPR011013">
    <property type="entry name" value="Gal_mutarotase_sf_dom"/>
</dbReference>
<dbReference type="AlphaFoldDB" id="A0A6I6C9A5"/>
<keyword evidence="7" id="KW-1185">Reference proteome</keyword>
<evidence type="ECO:0000256" key="2">
    <source>
        <dbReference type="RuleBase" id="RU361185"/>
    </source>
</evidence>
<dbReference type="GO" id="GO:0004553">
    <property type="term" value="F:hydrolase activity, hydrolyzing O-glycosyl compounds"/>
    <property type="evidence" value="ECO:0007669"/>
    <property type="project" value="InterPro"/>
</dbReference>
<dbReference type="InterPro" id="IPR000322">
    <property type="entry name" value="Glyco_hydro_31_TIM"/>
</dbReference>
<dbReference type="Proteomes" id="UP000424468">
    <property type="component" value="Chromosome"/>
</dbReference>
<dbReference type="CDD" id="cd14752">
    <property type="entry name" value="GH31_N"/>
    <property type="match status" value="1"/>
</dbReference>
<evidence type="ECO:0000259" key="4">
    <source>
        <dbReference type="Pfam" id="PF13802"/>
    </source>
</evidence>
<dbReference type="Pfam" id="PF13802">
    <property type="entry name" value="Gal_mutarotas_2"/>
    <property type="match status" value="1"/>
</dbReference>
<dbReference type="EMBL" id="CP046276">
    <property type="protein sequence ID" value="QGS51481.1"/>
    <property type="molecule type" value="Genomic_DNA"/>
</dbReference>
<dbReference type="Gene3D" id="3.20.20.80">
    <property type="entry name" value="Glycosidases"/>
    <property type="match status" value="1"/>
</dbReference>
<evidence type="ECO:0000259" key="5">
    <source>
        <dbReference type="Pfam" id="PF21365"/>
    </source>
</evidence>